<dbReference type="Gene3D" id="3.40.190.10">
    <property type="entry name" value="Periplasmic binding protein-like II"/>
    <property type="match status" value="2"/>
</dbReference>
<dbReference type="PROSITE" id="PS50931">
    <property type="entry name" value="HTH_LYSR"/>
    <property type="match status" value="1"/>
</dbReference>
<dbReference type="GO" id="GO:0000976">
    <property type="term" value="F:transcription cis-regulatory region binding"/>
    <property type="evidence" value="ECO:0007669"/>
    <property type="project" value="TreeGrafter"/>
</dbReference>
<comment type="caution">
    <text evidence="6">The sequence shown here is derived from an EMBL/GenBank/DDBJ whole genome shotgun (WGS) entry which is preliminary data.</text>
</comment>
<evidence type="ECO:0000256" key="1">
    <source>
        <dbReference type="ARBA" id="ARBA00009437"/>
    </source>
</evidence>
<dbReference type="FunFam" id="1.10.10.10:FF:000001">
    <property type="entry name" value="LysR family transcriptional regulator"/>
    <property type="match status" value="1"/>
</dbReference>
<proteinExistence type="inferred from homology"/>
<name>A0A511N7T0_DEIC1</name>
<dbReference type="Proteomes" id="UP000321306">
    <property type="component" value="Unassembled WGS sequence"/>
</dbReference>
<dbReference type="EMBL" id="BJXB01000025">
    <property type="protein sequence ID" value="GEM48890.1"/>
    <property type="molecule type" value="Genomic_DNA"/>
</dbReference>
<protein>
    <recommendedName>
        <fullName evidence="5">HTH lysR-type domain-containing protein</fullName>
    </recommendedName>
</protein>
<dbReference type="SUPFAM" id="SSF46785">
    <property type="entry name" value="Winged helix' DNA-binding domain"/>
    <property type="match status" value="1"/>
</dbReference>
<dbReference type="RefSeq" id="WP_146888419.1">
    <property type="nucleotide sequence ID" value="NZ_BJXB01000025.1"/>
</dbReference>
<keyword evidence="2" id="KW-0805">Transcription regulation</keyword>
<sequence>MKLYQLRALVAVADTGSLSRAAQRLQVSQSSISEAIQALERHHQNQLVARGSQGSRMTPLGAQVVKHARVALQALDSIDQEVALHSGQLQGVLRISTFRSITSQLMPAVMARLKQLHSGIQLDLMECTICYEETLLAPLHEGKADLAFIPNGEAAGLDAWTILQDPFVALVPESWSLRERLHPADLQGRVLITTRDCDCTLRIERYLLEHQIKPAETIRVQEDLTMYNMVREGIGACLTGRFALDYQPAHTRVLPLACALHRNIRLVLRPEGRDVPIIQQFLQVFQTVLNDAPFAVLERSSAALEMHFRP</sequence>
<dbReference type="Gene3D" id="1.10.10.10">
    <property type="entry name" value="Winged helix-like DNA-binding domain superfamily/Winged helix DNA-binding domain"/>
    <property type="match status" value="1"/>
</dbReference>
<gene>
    <name evidence="6" type="ORF">DC3_45250</name>
</gene>
<keyword evidence="4" id="KW-0804">Transcription</keyword>
<comment type="similarity">
    <text evidence="1">Belongs to the LysR transcriptional regulatory family.</text>
</comment>
<evidence type="ECO:0000256" key="4">
    <source>
        <dbReference type="ARBA" id="ARBA00023163"/>
    </source>
</evidence>
<dbReference type="GO" id="GO:0003700">
    <property type="term" value="F:DNA-binding transcription factor activity"/>
    <property type="evidence" value="ECO:0007669"/>
    <property type="project" value="InterPro"/>
</dbReference>
<dbReference type="OrthoDB" id="63123at2"/>
<dbReference type="InterPro" id="IPR036390">
    <property type="entry name" value="WH_DNA-bd_sf"/>
</dbReference>
<evidence type="ECO:0000256" key="3">
    <source>
        <dbReference type="ARBA" id="ARBA00023125"/>
    </source>
</evidence>
<dbReference type="CDD" id="cd05466">
    <property type="entry name" value="PBP2_LTTR_substrate"/>
    <property type="match status" value="1"/>
</dbReference>
<accession>A0A511N7T0</accession>
<keyword evidence="3" id="KW-0238">DNA-binding</keyword>
<dbReference type="InterPro" id="IPR005119">
    <property type="entry name" value="LysR_subst-bd"/>
</dbReference>
<dbReference type="PANTHER" id="PTHR30126">
    <property type="entry name" value="HTH-TYPE TRANSCRIPTIONAL REGULATOR"/>
    <property type="match status" value="1"/>
</dbReference>
<reference evidence="6 7" key="1">
    <citation type="submission" date="2019-07" db="EMBL/GenBank/DDBJ databases">
        <title>Whole genome shotgun sequence of Deinococcus cellulosilyticus NBRC 106333.</title>
        <authorList>
            <person name="Hosoyama A."/>
            <person name="Uohara A."/>
            <person name="Ohji S."/>
            <person name="Ichikawa N."/>
        </authorList>
    </citation>
    <scope>NUCLEOTIDE SEQUENCE [LARGE SCALE GENOMIC DNA]</scope>
    <source>
        <strain evidence="6 7">NBRC 106333</strain>
    </source>
</reference>
<evidence type="ECO:0000256" key="2">
    <source>
        <dbReference type="ARBA" id="ARBA00023015"/>
    </source>
</evidence>
<dbReference type="InterPro" id="IPR000847">
    <property type="entry name" value="LysR_HTH_N"/>
</dbReference>
<dbReference type="Pfam" id="PF00126">
    <property type="entry name" value="HTH_1"/>
    <property type="match status" value="1"/>
</dbReference>
<dbReference type="PANTHER" id="PTHR30126:SF94">
    <property type="entry name" value="LYSR FAMILY TRANSCRIPTIONAL REGULATOR"/>
    <property type="match status" value="1"/>
</dbReference>
<dbReference type="SUPFAM" id="SSF53850">
    <property type="entry name" value="Periplasmic binding protein-like II"/>
    <property type="match status" value="1"/>
</dbReference>
<keyword evidence="7" id="KW-1185">Reference proteome</keyword>
<organism evidence="6 7">
    <name type="scientific">Deinococcus cellulosilyticus (strain DSM 18568 / NBRC 106333 / KACC 11606 / 5516J-15)</name>
    <dbReference type="NCBI Taxonomy" id="1223518"/>
    <lineage>
        <taxon>Bacteria</taxon>
        <taxon>Thermotogati</taxon>
        <taxon>Deinococcota</taxon>
        <taxon>Deinococci</taxon>
        <taxon>Deinococcales</taxon>
        <taxon>Deinococcaceae</taxon>
        <taxon>Deinococcus</taxon>
    </lineage>
</organism>
<feature type="domain" description="HTH lysR-type" evidence="5">
    <location>
        <begin position="1"/>
        <end position="58"/>
    </location>
</feature>
<dbReference type="Pfam" id="PF03466">
    <property type="entry name" value="LysR_substrate"/>
    <property type="match status" value="1"/>
</dbReference>
<evidence type="ECO:0000313" key="7">
    <source>
        <dbReference type="Proteomes" id="UP000321306"/>
    </source>
</evidence>
<evidence type="ECO:0000313" key="6">
    <source>
        <dbReference type="EMBL" id="GEM48890.1"/>
    </source>
</evidence>
<dbReference type="AlphaFoldDB" id="A0A511N7T0"/>
<dbReference type="InterPro" id="IPR036388">
    <property type="entry name" value="WH-like_DNA-bd_sf"/>
</dbReference>
<evidence type="ECO:0000259" key="5">
    <source>
        <dbReference type="PROSITE" id="PS50931"/>
    </source>
</evidence>